<dbReference type="FunFam" id="1.20.1250.20:FF:000013">
    <property type="entry name" value="MFS general substrate transporter"/>
    <property type="match status" value="1"/>
</dbReference>
<feature type="transmembrane region" description="Helical" evidence="6">
    <location>
        <begin position="522"/>
        <end position="542"/>
    </location>
</feature>
<feature type="transmembrane region" description="Helical" evidence="6">
    <location>
        <begin position="163"/>
        <end position="181"/>
    </location>
</feature>
<protein>
    <submittedName>
        <fullName evidence="8">Related to allantoate permease</fullName>
    </submittedName>
</protein>
<dbReference type="InterPro" id="IPR011701">
    <property type="entry name" value="MFS"/>
</dbReference>
<dbReference type="Pfam" id="PF07690">
    <property type="entry name" value="MFS_1"/>
    <property type="match status" value="1"/>
</dbReference>
<feature type="transmembrane region" description="Helical" evidence="6">
    <location>
        <begin position="455"/>
        <end position="477"/>
    </location>
</feature>
<dbReference type="OrthoDB" id="9971669at2759"/>
<feature type="transmembrane region" description="Helical" evidence="6">
    <location>
        <begin position="133"/>
        <end position="151"/>
    </location>
</feature>
<dbReference type="Proteomes" id="UP000324022">
    <property type="component" value="Unassembled WGS sequence"/>
</dbReference>
<dbReference type="InterPro" id="IPR020846">
    <property type="entry name" value="MFS_dom"/>
</dbReference>
<dbReference type="GO" id="GO:0016020">
    <property type="term" value="C:membrane"/>
    <property type="evidence" value="ECO:0007669"/>
    <property type="project" value="UniProtKB-SubCell"/>
</dbReference>
<feature type="transmembrane region" description="Helical" evidence="6">
    <location>
        <begin position="489"/>
        <end position="510"/>
    </location>
</feature>
<evidence type="ECO:0000256" key="4">
    <source>
        <dbReference type="ARBA" id="ARBA00022989"/>
    </source>
</evidence>
<comment type="subcellular location">
    <subcellularLocation>
        <location evidence="1">Membrane</location>
        <topology evidence="1">Multi-pass membrane protein</topology>
    </subcellularLocation>
</comment>
<keyword evidence="4 6" id="KW-1133">Transmembrane helix</keyword>
<dbReference type="GO" id="GO:0022857">
    <property type="term" value="F:transmembrane transporter activity"/>
    <property type="evidence" value="ECO:0007669"/>
    <property type="project" value="InterPro"/>
</dbReference>
<evidence type="ECO:0000256" key="3">
    <source>
        <dbReference type="ARBA" id="ARBA00022692"/>
    </source>
</evidence>
<dbReference type="PANTHER" id="PTHR43791:SF67">
    <property type="entry name" value="TRANSPORTER, PUTATIVE (AFU_ORTHOLOGUE AFUA_3G04010)-RELATED"/>
    <property type="match status" value="1"/>
</dbReference>
<name>A0A5C3EPS0_9BASI</name>
<feature type="transmembrane region" description="Helical" evidence="6">
    <location>
        <begin position="243"/>
        <end position="263"/>
    </location>
</feature>
<evidence type="ECO:0000313" key="8">
    <source>
        <dbReference type="EMBL" id="SPO32624.1"/>
    </source>
</evidence>
<organism evidence="8 9">
    <name type="scientific">Ustilago trichophora</name>
    <dbReference type="NCBI Taxonomy" id="86804"/>
    <lineage>
        <taxon>Eukaryota</taxon>
        <taxon>Fungi</taxon>
        <taxon>Dikarya</taxon>
        <taxon>Basidiomycota</taxon>
        <taxon>Ustilaginomycotina</taxon>
        <taxon>Ustilaginomycetes</taxon>
        <taxon>Ustilaginales</taxon>
        <taxon>Ustilaginaceae</taxon>
        <taxon>Ustilago</taxon>
    </lineage>
</organism>
<dbReference type="SUPFAM" id="SSF103473">
    <property type="entry name" value="MFS general substrate transporter"/>
    <property type="match status" value="1"/>
</dbReference>
<feature type="transmembrane region" description="Helical" evidence="6">
    <location>
        <begin position="193"/>
        <end position="215"/>
    </location>
</feature>
<accession>A0A5C3EPS0</accession>
<keyword evidence="9" id="KW-1185">Reference proteome</keyword>
<evidence type="ECO:0000256" key="6">
    <source>
        <dbReference type="SAM" id="Phobius"/>
    </source>
</evidence>
<keyword evidence="5 6" id="KW-0472">Membrane</keyword>
<dbReference type="FunFam" id="1.20.1250.20:FF:000018">
    <property type="entry name" value="MFS transporter permease"/>
    <property type="match status" value="1"/>
</dbReference>
<keyword evidence="2" id="KW-0813">Transport</keyword>
<evidence type="ECO:0000259" key="7">
    <source>
        <dbReference type="PROSITE" id="PS50850"/>
    </source>
</evidence>
<evidence type="ECO:0000313" key="9">
    <source>
        <dbReference type="Proteomes" id="UP000324022"/>
    </source>
</evidence>
<keyword evidence="3 6" id="KW-0812">Transmembrane</keyword>
<sequence>MATDSKEKIPDTIYETKDDNYTFDRVPSANSNIEDEGGIQFDEKGLPSDPEQYATWRRGITKLDWRAVPPLSLLWLSNFIDRSNIGNAKVAGLTTDLKLDGQKFNIALAIFYITYIASEIPSNMMLRKFGAKFWLPFIVFCWGVVTIFFGLVKNFAGLCVIRLLLGLLEGGLLPGMPLYLSQLYPRYMVQVRIGLFYSSASLSGAFGGLLASGLIHMEGLGAQNRYLAPLKPVMAKGVAGWRWIFFIEGLLTVLVACLAWWWLPSSVKKSKFLKEDERELMLAVLGRDQQNNRARAAGVAPVLTNNHADNVENQTRLPPVTAPNAVMQVNDMHSTAVRQAMVFEEEQFEWREIRRGLIEPQAWFTGIAYLLICNCLYSFSLFLPTILRGIYPTITTTRLQLLTVPPYIPATVLVIIIAYLADKTRMRGPFILALLPLSMIGYIMLLITHNAKVKYGATFLIALGIYPTAPCILSLPINNTSGLYKRATVNALQLMIANLAGFVATFIYQAKWAPRYVQGHSVVLASLIGAWLFIALNVWWCWSENRAREEGRREGNWEEYQRLVDEGKTRAPIGDRSPQFRYTL</sequence>
<feature type="transmembrane region" description="Helical" evidence="6">
    <location>
        <begin position="362"/>
        <end position="387"/>
    </location>
</feature>
<reference evidence="8 9" key="1">
    <citation type="submission" date="2018-03" db="EMBL/GenBank/DDBJ databases">
        <authorList>
            <person name="Guldener U."/>
        </authorList>
    </citation>
    <scope>NUCLEOTIDE SEQUENCE [LARGE SCALE GENOMIC DNA]</scope>
    <source>
        <strain evidence="8 9">NBRC100155</strain>
    </source>
</reference>
<gene>
    <name evidence="8" type="ORF">UTRI_04368</name>
</gene>
<dbReference type="AlphaFoldDB" id="A0A5C3EPS0"/>
<dbReference type="InterPro" id="IPR036259">
    <property type="entry name" value="MFS_trans_sf"/>
</dbReference>
<evidence type="ECO:0000256" key="2">
    <source>
        <dbReference type="ARBA" id="ARBA00022448"/>
    </source>
</evidence>
<feature type="transmembrane region" description="Helical" evidence="6">
    <location>
        <begin position="399"/>
        <end position="421"/>
    </location>
</feature>
<feature type="domain" description="Major facilitator superfamily (MFS) profile" evidence="7">
    <location>
        <begin position="67"/>
        <end position="538"/>
    </location>
</feature>
<evidence type="ECO:0000256" key="1">
    <source>
        <dbReference type="ARBA" id="ARBA00004141"/>
    </source>
</evidence>
<proteinExistence type="predicted"/>
<feature type="transmembrane region" description="Helical" evidence="6">
    <location>
        <begin position="430"/>
        <end position="449"/>
    </location>
</feature>
<dbReference type="PROSITE" id="PS50850">
    <property type="entry name" value="MFS"/>
    <property type="match status" value="1"/>
</dbReference>
<evidence type="ECO:0000256" key="5">
    <source>
        <dbReference type="ARBA" id="ARBA00023136"/>
    </source>
</evidence>
<dbReference type="EMBL" id="OOIN01000047">
    <property type="protein sequence ID" value="SPO32624.1"/>
    <property type="molecule type" value="Genomic_DNA"/>
</dbReference>
<dbReference type="Gene3D" id="1.20.1250.20">
    <property type="entry name" value="MFS general substrate transporter like domains"/>
    <property type="match status" value="2"/>
</dbReference>
<dbReference type="PANTHER" id="PTHR43791">
    <property type="entry name" value="PERMEASE-RELATED"/>
    <property type="match status" value="1"/>
</dbReference>